<feature type="transmembrane region" description="Helical" evidence="1">
    <location>
        <begin position="6"/>
        <end position="34"/>
    </location>
</feature>
<dbReference type="EMBL" id="PISP01000001">
    <property type="protein sequence ID" value="PKD44544.1"/>
    <property type="molecule type" value="Genomic_DNA"/>
</dbReference>
<dbReference type="AlphaFoldDB" id="A0A2N0VK59"/>
<dbReference type="RefSeq" id="WP_101071836.1">
    <property type="nucleotide sequence ID" value="NZ_PISP01000001.1"/>
</dbReference>
<keyword evidence="1" id="KW-0812">Transmembrane</keyword>
<evidence type="ECO:0000313" key="3">
    <source>
        <dbReference type="Proteomes" id="UP000233398"/>
    </source>
</evidence>
<name>A0A2N0VK59_9BACT</name>
<organism evidence="2 3">
    <name type="scientific">Rhodohalobacter barkolensis</name>
    <dbReference type="NCBI Taxonomy" id="2053187"/>
    <lineage>
        <taxon>Bacteria</taxon>
        <taxon>Pseudomonadati</taxon>
        <taxon>Balneolota</taxon>
        <taxon>Balneolia</taxon>
        <taxon>Balneolales</taxon>
        <taxon>Balneolaceae</taxon>
        <taxon>Rhodohalobacter</taxon>
    </lineage>
</organism>
<dbReference type="Proteomes" id="UP000233398">
    <property type="component" value="Unassembled WGS sequence"/>
</dbReference>
<keyword evidence="1" id="KW-0472">Membrane</keyword>
<proteinExistence type="predicted"/>
<protein>
    <recommendedName>
        <fullName evidence="4">Cardiolipin synthase N-terminal domain-containing protein</fullName>
    </recommendedName>
</protein>
<feature type="transmembrane region" description="Helical" evidence="1">
    <location>
        <begin position="46"/>
        <end position="65"/>
    </location>
</feature>
<evidence type="ECO:0000313" key="2">
    <source>
        <dbReference type="EMBL" id="PKD44544.1"/>
    </source>
</evidence>
<evidence type="ECO:0000256" key="1">
    <source>
        <dbReference type="SAM" id="Phobius"/>
    </source>
</evidence>
<evidence type="ECO:0008006" key="4">
    <source>
        <dbReference type="Google" id="ProtNLM"/>
    </source>
</evidence>
<reference evidence="2 3" key="1">
    <citation type="submission" date="2017-11" db="EMBL/GenBank/DDBJ databases">
        <title>Rhodohalobacter 15182 sp. nov., isolated from a salt lake.</title>
        <authorList>
            <person name="Han S."/>
        </authorList>
    </citation>
    <scope>NUCLEOTIDE SEQUENCE [LARGE SCALE GENOMIC DNA]</scope>
    <source>
        <strain evidence="2 3">15182</strain>
    </source>
</reference>
<sequence>MLETLYNYFGFVGSLLVSFLAFMFFVFWMAGVAGICSVNRSTHRQFIFFSLAIFVPVYPVLWLIADMIKQRKQLKKL</sequence>
<keyword evidence="1" id="KW-1133">Transmembrane helix</keyword>
<comment type="caution">
    <text evidence="2">The sequence shown here is derived from an EMBL/GenBank/DDBJ whole genome shotgun (WGS) entry which is preliminary data.</text>
</comment>
<keyword evidence="3" id="KW-1185">Reference proteome</keyword>
<dbReference type="OrthoDB" id="1524997at2"/>
<accession>A0A2N0VK59</accession>
<gene>
    <name evidence="2" type="ORF">CWD77_03510</name>
</gene>